<dbReference type="Pfam" id="PF01978">
    <property type="entry name" value="TrmB"/>
    <property type="match status" value="1"/>
</dbReference>
<organism evidence="2 3">
    <name type="scientific">Dictyobacter kobayashii</name>
    <dbReference type="NCBI Taxonomy" id="2014872"/>
    <lineage>
        <taxon>Bacteria</taxon>
        <taxon>Bacillati</taxon>
        <taxon>Chloroflexota</taxon>
        <taxon>Ktedonobacteria</taxon>
        <taxon>Ktedonobacterales</taxon>
        <taxon>Dictyobacteraceae</taxon>
        <taxon>Dictyobacter</taxon>
    </lineage>
</organism>
<dbReference type="RefSeq" id="WP_126557690.1">
    <property type="nucleotide sequence ID" value="NZ_BIFS01000002.1"/>
</dbReference>
<accession>A0A402AZF0</accession>
<name>A0A402AZF0_9CHLR</name>
<dbReference type="Proteomes" id="UP000287188">
    <property type="component" value="Unassembled WGS sequence"/>
</dbReference>
<protein>
    <submittedName>
        <fullName evidence="2">Transcriptional regulator</fullName>
    </submittedName>
</protein>
<gene>
    <name evidence="2" type="ORF">KDK_83040</name>
</gene>
<keyword evidence="3" id="KW-1185">Reference proteome</keyword>
<dbReference type="InterPro" id="IPR036390">
    <property type="entry name" value="WH_DNA-bd_sf"/>
</dbReference>
<dbReference type="InterPro" id="IPR051797">
    <property type="entry name" value="TrmB-like"/>
</dbReference>
<dbReference type="InterPro" id="IPR036388">
    <property type="entry name" value="WH-like_DNA-bd_sf"/>
</dbReference>
<dbReference type="PANTHER" id="PTHR34293:SF1">
    <property type="entry name" value="HTH-TYPE TRANSCRIPTIONAL REGULATOR TRMBL2"/>
    <property type="match status" value="1"/>
</dbReference>
<evidence type="ECO:0000313" key="3">
    <source>
        <dbReference type="Proteomes" id="UP000287188"/>
    </source>
</evidence>
<sequence>MEDLIHHLMLLGLSDNEARSYATLLHFGPLTGYEVAKRSGIARGNVYACLGRLVEKQMAMRTSEDRFLALPLSQFVALQQEHFSLAAQQAQLALHRLQGSHEAAQVVSITDAQALLQRCRTVIREAHRPLFLAGFPSELEALAPALQQAKQHHLPIEAISFGAPPTAWPDAFEHFAADDIRDAQQGRLLLLASWPHGIIGILTEDGTSSAGIWSWDRYLANVIGLYVAHERFTLQLWPRLPENLKSELTTQLTDLSSRITLAGLDPHQPLRHLLEGTLTPPE</sequence>
<dbReference type="AlphaFoldDB" id="A0A402AZF0"/>
<dbReference type="SUPFAM" id="SSF46785">
    <property type="entry name" value="Winged helix' DNA-binding domain"/>
    <property type="match status" value="1"/>
</dbReference>
<dbReference type="EMBL" id="BIFS01000002">
    <property type="protein sequence ID" value="GCE24504.1"/>
    <property type="molecule type" value="Genomic_DNA"/>
</dbReference>
<dbReference type="OrthoDB" id="1493540at2"/>
<comment type="caution">
    <text evidence="2">The sequence shown here is derived from an EMBL/GenBank/DDBJ whole genome shotgun (WGS) entry which is preliminary data.</text>
</comment>
<evidence type="ECO:0000313" key="2">
    <source>
        <dbReference type="EMBL" id="GCE24504.1"/>
    </source>
</evidence>
<proteinExistence type="predicted"/>
<dbReference type="Gene3D" id="1.10.10.10">
    <property type="entry name" value="Winged helix-like DNA-binding domain superfamily/Winged helix DNA-binding domain"/>
    <property type="match status" value="1"/>
</dbReference>
<feature type="domain" description="Transcription regulator TrmB N-terminal" evidence="1">
    <location>
        <begin position="10"/>
        <end position="65"/>
    </location>
</feature>
<reference evidence="3" key="1">
    <citation type="submission" date="2018-12" db="EMBL/GenBank/DDBJ databases">
        <title>Tengunoibacter tsumagoiensis gen. nov., sp. nov., Dictyobacter kobayashii sp. nov., D. alpinus sp. nov., and D. joshuensis sp. nov. and description of Dictyobacteraceae fam. nov. within the order Ktedonobacterales isolated from Tengu-no-mugimeshi.</title>
        <authorList>
            <person name="Wang C.M."/>
            <person name="Zheng Y."/>
            <person name="Sakai Y."/>
            <person name="Toyoda A."/>
            <person name="Minakuchi Y."/>
            <person name="Abe K."/>
            <person name="Yokota A."/>
            <person name="Yabe S."/>
        </authorList>
    </citation>
    <scope>NUCLEOTIDE SEQUENCE [LARGE SCALE GENOMIC DNA]</scope>
    <source>
        <strain evidence="3">Uno11</strain>
    </source>
</reference>
<evidence type="ECO:0000259" key="1">
    <source>
        <dbReference type="Pfam" id="PF01978"/>
    </source>
</evidence>
<dbReference type="PANTHER" id="PTHR34293">
    <property type="entry name" value="HTH-TYPE TRANSCRIPTIONAL REGULATOR TRMBL2"/>
    <property type="match status" value="1"/>
</dbReference>
<dbReference type="InterPro" id="IPR002831">
    <property type="entry name" value="Tscrpt_reg_TrmB_N"/>
</dbReference>